<accession>A0A191V992</accession>
<dbReference type="InterPro" id="IPR004919">
    <property type="entry name" value="GmrSD_N"/>
</dbReference>
<dbReference type="AlphaFoldDB" id="A0A191V992"/>
<evidence type="ECO:0000256" key="1">
    <source>
        <dbReference type="SAM" id="MobiDB-lite"/>
    </source>
</evidence>
<evidence type="ECO:0000313" key="3">
    <source>
        <dbReference type="EMBL" id="ANJ11448.1"/>
    </source>
</evidence>
<dbReference type="KEGG" id="spav:Spa2297_12265"/>
<dbReference type="PANTHER" id="PTHR39639:SF1">
    <property type="entry name" value="DUF262 DOMAIN-CONTAINING PROTEIN"/>
    <property type="match status" value="1"/>
</dbReference>
<reference evidence="3 4" key="1">
    <citation type="submission" date="2016-05" db="EMBL/GenBank/DDBJ databases">
        <title>Non-Contiguous Finished Genome Sequence of Streptomyces parvulus 2297 Integrated Site-Specifically with Actinophage R4.</title>
        <authorList>
            <person name="Nishizawa T."/>
            <person name="Miura T."/>
            <person name="Harada C."/>
            <person name="Guo Y."/>
            <person name="Narisawa K."/>
            <person name="Ohta H."/>
            <person name="Takahashi H."/>
            <person name="Shirai M."/>
        </authorList>
    </citation>
    <scope>NUCLEOTIDE SEQUENCE [LARGE SCALE GENOMIC DNA]</scope>
    <source>
        <strain evidence="3 4">2297</strain>
    </source>
</reference>
<feature type="region of interest" description="Disordered" evidence="1">
    <location>
        <begin position="1"/>
        <end position="41"/>
    </location>
</feature>
<organism evidence="3 4">
    <name type="scientific">Streptomyces parvulus</name>
    <dbReference type="NCBI Taxonomy" id="146923"/>
    <lineage>
        <taxon>Bacteria</taxon>
        <taxon>Bacillati</taxon>
        <taxon>Actinomycetota</taxon>
        <taxon>Actinomycetes</taxon>
        <taxon>Kitasatosporales</taxon>
        <taxon>Streptomycetaceae</taxon>
        <taxon>Streptomyces</taxon>
    </lineage>
</organism>
<evidence type="ECO:0000313" key="4">
    <source>
        <dbReference type="Proteomes" id="UP000078468"/>
    </source>
</evidence>
<proteinExistence type="predicted"/>
<protein>
    <recommendedName>
        <fullName evidence="2">GmrSD restriction endonucleases N-terminal domain-containing protein</fullName>
    </recommendedName>
</protein>
<name>A0A191V992_9ACTN</name>
<feature type="domain" description="GmrSD restriction endonucleases N-terminal" evidence="2">
    <location>
        <begin position="60"/>
        <end position="222"/>
    </location>
</feature>
<dbReference type="PANTHER" id="PTHR39639">
    <property type="entry name" value="CHROMOSOME 16, WHOLE GENOME SHOTGUN SEQUENCE"/>
    <property type="match status" value="1"/>
</dbReference>
<dbReference type="Pfam" id="PF03235">
    <property type="entry name" value="GmrSD_N"/>
    <property type="match status" value="1"/>
</dbReference>
<evidence type="ECO:0000259" key="2">
    <source>
        <dbReference type="Pfam" id="PF03235"/>
    </source>
</evidence>
<dbReference type="Proteomes" id="UP000078468">
    <property type="component" value="Chromosome"/>
</dbReference>
<dbReference type="EMBL" id="CP015866">
    <property type="protein sequence ID" value="ANJ11448.1"/>
    <property type="molecule type" value="Genomic_DNA"/>
</dbReference>
<sequence length="420" mass="48231">MWEAAVSVTDAHCQGENVSEYEESDWDDLDGEESDASESVTSDDVTRAVVTDTDWTTETILSQLRRGNIQLNPRFQRRDAWNRPRKSKFIESLILGLPIPQIVLAEDKKRRGKFIVLDGKQRLLALRQFAAGSSFAAAEEEDGFRGFGLTGMEVRPDLKLVTLKKMEKEDDHLDDLNAFLNETIRTVVVRRWPNEDFLNLVFLRLNTGSVKLSPQELRQALHPGDFTDYLDDAASDSEWLRKALRIKKPDFRMRDVEVLLRYFAFQYNLVGYTGNLKRFLDDTVNDLNERWGEEESAIRKAGEDCNRGIETTFEIFGDNAFFRWSEGGYEGRFNRAVFDIMTYYFNDGQVCSAAMERRDRVEEAFQRLCDNNARFVESIQTTTKTPVATHRRLSLWGAALAESLGIELAVPGFQENRIVL</sequence>
<feature type="compositionally biased region" description="Acidic residues" evidence="1">
    <location>
        <begin position="19"/>
        <end position="36"/>
    </location>
</feature>
<gene>
    <name evidence="3" type="ORF">Spa2297_12265</name>
</gene>